<dbReference type="AlphaFoldDB" id="A0A0V1HUK3"/>
<organism evidence="1 2">
    <name type="scientific">Trichinella zimbabwensis</name>
    <dbReference type="NCBI Taxonomy" id="268475"/>
    <lineage>
        <taxon>Eukaryota</taxon>
        <taxon>Metazoa</taxon>
        <taxon>Ecdysozoa</taxon>
        <taxon>Nematoda</taxon>
        <taxon>Enoplea</taxon>
        <taxon>Dorylaimia</taxon>
        <taxon>Trichinellida</taxon>
        <taxon>Trichinellidae</taxon>
        <taxon>Trichinella</taxon>
    </lineage>
</organism>
<dbReference type="EMBL" id="JYDP01000029">
    <property type="protein sequence ID" value="KRZ13847.1"/>
    <property type="molecule type" value="Genomic_DNA"/>
</dbReference>
<dbReference type="Proteomes" id="UP000055024">
    <property type="component" value="Unassembled WGS sequence"/>
</dbReference>
<protein>
    <submittedName>
        <fullName evidence="1">Uncharacterized protein</fullName>
    </submittedName>
</protein>
<name>A0A0V1HUK3_9BILA</name>
<gene>
    <name evidence="1" type="ORF">T11_13844</name>
</gene>
<evidence type="ECO:0000313" key="1">
    <source>
        <dbReference type="EMBL" id="KRZ13847.1"/>
    </source>
</evidence>
<sequence>MIIHVKDFQIKYFPKSPYSFNYATYKLRHLFILTLPVDDGIQDSVVNSKKPACHLPSSRASEAVVSLVTFWSSEPEHREHLVSRAGFSKQATYGL</sequence>
<keyword evidence="2" id="KW-1185">Reference proteome</keyword>
<evidence type="ECO:0000313" key="2">
    <source>
        <dbReference type="Proteomes" id="UP000055024"/>
    </source>
</evidence>
<reference evidence="1 2" key="1">
    <citation type="submission" date="2015-01" db="EMBL/GenBank/DDBJ databases">
        <title>Evolution of Trichinella species and genotypes.</title>
        <authorList>
            <person name="Korhonen P.K."/>
            <person name="Edoardo P."/>
            <person name="Giuseppe L.R."/>
            <person name="Gasser R.B."/>
        </authorList>
    </citation>
    <scope>NUCLEOTIDE SEQUENCE [LARGE SCALE GENOMIC DNA]</scope>
    <source>
        <strain evidence="1">ISS1029</strain>
    </source>
</reference>
<proteinExistence type="predicted"/>
<comment type="caution">
    <text evidence="1">The sequence shown here is derived from an EMBL/GenBank/DDBJ whole genome shotgun (WGS) entry which is preliminary data.</text>
</comment>
<accession>A0A0V1HUK3</accession>